<comment type="caution">
    <text evidence="2">The sequence shown here is derived from an EMBL/GenBank/DDBJ whole genome shotgun (WGS) entry which is preliminary data.</text>
</comment>
<evidence type="ECO:0000256" key="1">
    <source>
        <dbReference type="SAM" id="MobiDB-lite"/>
    </source>
</evidence>
<sequence>IETDHHEIHGGDSYTTHFDNTTTNSDNHRTAVGFKTPNTTERAHLVIEVTSSAPSEFYILEAPTIDDGVGGQEAIFDRERNSSSITTMIELSGTPTVSTSSTYIEAQLATLVGGLVMSHTQLVGGTGPKAVGGDSRGAQEWVLKQNTKYLFVLQNVGANTNMHEIELDWYEHVSVV</sequence>
<name>A0A0F9BQN2_9ZZZZ</name>
<gene>
    <name evidence="2" type="ORF">LCGC14_2760640</name>
</gene>
<dbReference type="EMBL" id="LAZR01050730">
    <property type="protein sequence ID" value="KKK86696.1"/>
    <property type="molecule type" value="Genomic_DNA"/>
</dbReference>
<feature type="region of interest" description="Disordered" evidence="1">
    <location>
        <begin position="1"/>
        <end position="27"/>
    </location>
</feature>
<feature type="non-terminal residue" evidence="2">
    <location>
        <position position="1"/>
    </location>
</feature>
<dbReference type="AlphaFoldDB" id="A0A0F9BQN2"/>
<reference evidence="2" key="1">
    <citation type="journal article" date="2015" name="Nature">
        <title>Complex archaea that bridge the gap between prokaryotes and eukaryotes.</title>
        <authorList>
            <person name="Spang A."/>
            <person name="Saw J.H."/>
            <person name="Jorgensen S.L."/>
            <person name="Zaremba-Niedzwiedzka K."/>
            <person name="Martijn J."/>
            <person name="Lind A.E."/>
            <person name="van Eijk R."/>
            <person name="Schleper C."/>
            <person name="Guy L."/>
            <person name="Ettema T.J."/>
        </authorList>
    </citation>
    <scope>NUCLEOTIDE SEQUENCE</scope>
</reference>
<proteinExistence type="predicted"/>
<accession>A0A0F9BQN2</accession>
<feature type="compositionally biased region" description="Basic and acidic residues" evidence="1">
    <location>
        <begin position="1"/>
        <end position="10"/>
    </location>
</feature>
<organism evidence="2">
    <name type="scientific">marine sediment metagenome</name>
    <dbReference type="NCBI Taxonomy" id="412755"/>
    <lineage>
        <taxon>unclassified sequences</taxon>
        <taxon>metagenomes</taxon>
        <taxon>ecological metagenomes</taxon>
    </lineage>
</organism>
<feature type="compositionally biased region" description="Polar residues" evidence="1">
    <location>
        <begin position="13"/>
        <end position="25"/>
    </location>
</feature>
<protein>
    <submittedName>
        <fullName evidence="2">Uncharacterized protein</fullName>
    </submittedName>
</protein>
<evidence type="ECO:0000313" key="2">
    <source>
        <dbReference type="EMBL" id="KKK86696.1"/>
    </source>
</evidence>